<protein>
    <submittedName>
        <fullName evidence="1">Uncharacterized protein</fullName>
    </submittedName>
</protein>
<name>A0AAI9VD10_9PEZI</name>
<reference evidence="1" key="1">
    <citation type="submission" date="2016-11" db="EMBL/GenBank/DDBJ databases">
        <title>The genome sequence of Colletotrichum cuscutae.</title>
        <authorList>
            <person name="Baroncelli R."/>
        </authorList>
    </citation>
    <scope>NUCLEOTIDE SEQUENCE</scope>
    <source>
        <strain evidence="1">IMI 304802</strain>
    </source>
</reference>
<accession>A0AAI9VD10</accession>
<sequence length="217" mass="22680">MQSVALHESLLINSSAIQSTQQGSAFKNVTSLSTIRYLLNTTQILGLVGTSPLAFIRFKAISKSWFTGSNTYLIPRRARRNTVPETIAVSVTLVLAVVIVRRNGLAARREVHSALGVTLPPGAAHAGAVLLARSGALSGAAAAAAGYVVDAVVCKEPGEVSGGEVAVRGEAWRAGLGEGCACAEQGGGDGGCCKTHLWFPGFRYWGRMLLFGLWGVL</sequence>
<organism evidence="1 2">
    <name type="scientific">Colletotrichum cuscutae</name>
    <dbReference type="NCBI Taxonomy" id="1209917"/>
    <lineage>
        <taxon>Eukaryota</taxon>
        <taxon>Fungi</taxon>
        <taxon>Dikarya</taxon>
        <taxon>Ascomycota</taxon>
        <taxon>Pezizomycotina</taxon>
        <taxon>Sordariomycetes</taxon>
        <taxon>Hypocreomycetidae</taxon>
        <taxon>Glomerellales</taxon>
        <taxon>Glomerellaceae</taxon>
        <taxon>Colletotrichum</taxon>
        <taxon>Colletotrichum acutatum species complex</taxon>
    </lineage>
</organism>
<evidence type="ECO:0000313" key="2">
    <source>
        <dbReference type="Proteomes" id="UP001239213"/>
    </source>
</evidence>
<comment type="caution">
    <text evidence="1">The sequence shown here is derived from an EMBL/GenBank/DDBJ whole genome shotgun (WGS) entry which is preliminary data.</text>
</comment>
<gene>
    <name evidence="1" type="ORF">CCUS01_00611</name>
</gene>
<dbReference type="Proteomes" id="UP001239213">
    <property type="component" value="Unassembled WGS sequence"/>
</dbReference>
<proteinExistence type="predicted"/>
<evidence type="ECO:0000313" key="1">
    <source>
        <dbReference type="EMBL" id="KAK1480056.1"/>
    </source>
</evidence>
<dbReference type="EMBL" id="MPDP01000112">
    <property type="protein sequence ID" value="KAK1480056.1"/>
    <property type="molecule type" value="Genomic_DNA"/>
</dbReference>
<keyword evidence="2" id="KW-1185">Reference proteome</keyword>
<dbReference type="AlphaFoldDB" id="A0AAI9VD10"/>